<name>X1EWU7_9ZZZZ</name>
<dbReference type="AlphaFoldDB" id="X1EWU7"/>
<gene>
    <name evidence="1" type="ORF">S01H4_52495</name>
</gene>
<evidence type="ECO:0000313" key="1">
    <source>
        <dbReference type="EMBL" id="GAH13083.1"/>
    </source>
</evidence>
<protein>
    <submittedName>
        <fullName evidence="1">Uncharacterized protein</fullName>
    </submittedName>
</protein>
<reference evidence="1" key="1">
    <citation type="journal article" date="2014" name="Front. Microbiol.">
        <title>High frequency of phylogenetically diverse reductive dehalogenase-homologous genes in deep subseafloor sedimentary metagenomes.</title>
        <authorList>
            <person name="Kawai M."/>
            <person name="Futagami T."/>
            <person name="Toyoda A."/>
            <person name="Takaki Y."/>
            <person name="Nishi S."/>
            <person name="Hori S."/>
            <person name="Arai W."/>
            <person name="Tsubouchi T."/>
            <person name="Morono Y."/>
            <person name="Uchiyama I."/>
            <person name="Ito T."/>
            <person name="Fujiyama A."/>
            <person name="Inagaki F."/>
            <person name="Takami H."/>
        </authorList>
    </citation>
    <scope>NUCLEOTIDE SEQUENCE</scope>
    <source>
        <strain evidence="1">Expedition CK06-06</strain>
    </source>
</reference>
<dbReference type="EMBL" id="BART01030000">
    <property type="protein sequence ID" value="GAH13083.1"/>
    <property type="molecule type" value="Genomic_DNA"/>
</dbReference>
<feature type="non-terminal residue" evidence="1">
    <location>
        <position position="1"/>
    </location>
</feature>
<accession>X1EWU7</accession>
<proteinExistence type="predicted"/>
<comment type="caution">
    <text evidence="1">The sequence shown here is derived from an EMBL/GenBank/DDBJ whole genome shotgun (WGS) entry which is preliminary data.</text>
</comment>
<sequence length="91" mass="10766">TIWRKWIKMSKIQYEMKPVTDKRIKTSRSIFDPLIDEFIRSGAELVEIVVEDRTPGYMVAQLRKRLAKRKLDIEVAPGYDVIYLEKKKPPT</sequence>
<organism evidence="1">
    <name type="scientific">marine sediment metagenome</name>
    <dbReference type="NCBI Taxonomy" id="412755"/>
    <lineage>
        <taxon>unclassified sequences</taxon>
        <taxon>metagenomes</taxon>
        <taxon>ecological metagenomes</taxon>
    </lineage>
</organism>